<dbReference type="Proteomes" id="UP001596283">
    <property type="component" value="Unassembled WGS sequence"/>
</dbReference>
<comment type="caution">
    <text evidence="2">The sequence shown here is derived from an EMBL/GenBank/DDBJ whole genome shotgun (WGS) entry which is preliminary data.</text>
</comment>
<proteinExistence type="predicted"/>
<reference evidence="3" key="1">
    <citation type="journal article" date="2019" name="Int. J. Syst. Evol. Microbiol.">
        <title>The Global Catalogue of Microorganisms (GCM) 10K type strain sequencing project: providing services to taxonomists for standard genome sequencing and annotation.</title>
        <authorList>
            <consortium name="The Broad Institute Genomics Platform"/>
            <consortium name="The Broad Institute Genome Sequencing Center for Infectious Disease"/>
            <person name="Wu L."/>
            <person name="Ma J."/>
        </authorList>
    </citation>
    <scope>NUCLEOTIDE SEQUENCE [LARGE SCALE GENOMIC DNA]</scope>
    <source>
        <strain evidence="3">CCM 8908</strain>
    </source>
</reference>
<evidence type="ECO:0000313" key="2">
    <source>
        <dbReference type="EMBL" id="MFC6261308.1"/>
    </source>
</evidence>
<sequence length="154" mass="17583">MKKPIFLLSLAAITLGLGATSLTSSAQAATWHQGTPKALRHTWIYNGHGDNKAYITYSKSTSTGNLFARDETSHHYYRLPGYGLKKLKYQSLGHHIYRLSGIQYSPKNSQVQFDGQRLSYKLRLTKNHLHFYKGYRNYDRHASFATMKTPKGLE</sequence>
<accession>A0ABW1TKE6</accession>
<protein>
    <submittedName>
        <fullName evidence="2">Uncharacterized protein</fullName>
    </submittedName>
</protein>
<evidence type="ECO:0000256" key="1">
    <source>
        <dbReference type="SAM" id="SignalP"/>
    </source>
</evidence>
<name>A0ABW1TKE6_9LACO</name>
<feature type="chain" id="PRO_5046911370" evidence="1">
    <location>
        <begin position="29"/>
        <end position="154"/>
    </location>
</feature>
<dbReference type="RefSeq" id="WP_125686477.1">
    <property type="nucleotide sequence ID" value="NZ_JBHSSI010000061.1"/>
</dbReference>
<gene>
    <name evidence="2" type="ORF">ACFP1C_10185</name>
</gene>
<keyword evidence="1" id="KW-0732">Signal</keyword>
<feature type="signal peptide" evidence="1">
    <location>
        <begin position="1"/>
        <end position="28"/>
    </location>
</feature>
<evidence type="ECO:0000313" key="3">
    <source>
        <dbReference type="Proteomes" id="UP001596283"/>
    </source>
</evidence>
<organism evidence="2 3">
    <name type="scientific">Levilactobacillus fujinensis</name>
    <dbReference type="NCBI Taxonomy" id="2486024"/>
    <lineage>
        <taxon>Bacteria</taxon>
        <taxon>Bacillati</taxon>
        <taxon>Bacillota</taxon>
        <taxon>Bacilli</taxon>
        <taxon>Lactobacillales</taxon>
        <taxon>Lactobacillaceae</taxon>
        <taxon>Levilactobacillus</taxon>
    </lineage>
</organism>
<dbReference type="EMBL" id="JBHSSI010000061">
    <property type="protein sequence ID" value="MFC6261308.1"/>
    <property type="molecule type" value="Genomic_DNA"/>
</dbReference>
<keyword evidence="3" id="KW-1185">Reference proteome</keyword>